<dbReference type="RefSeq" id="WP_094550396.1">
    <property type="nucleotide sequence ID" value="NZ_MQWB01000001.1"/>
</dbReference>
<comment type="caution">
    <text evidence="2">The sequence shown here is derived from an EMBL/GenBank/DDBJ whole genome shotgun (WGS) entry which is preliminary data.</text>
</comment>
<name>A0A259U2I4_9BACT</name>
<feature type="signal peptide" evidence="1">
    <location>
        <begin position="1"/>
        <end position="26"/>
    </location>
</feature>
<keyword evidence="3" id="KW-1185">Reference proteome</keyword>
<dbReference type="EMBL" id="MQWB01000001">
    <property type="protein sequence ID" value="OZC04192.1"/>
    <property type="molecule type" value="Genomic_DNA"/>
</dbReference>
<keyword evidence="1" id="KW-0732">Signal</keyword>
<dbReference type="InParanoid" id="A0A259U2I4"/>
<reference evidence="2 3" key="1">
    <citation type="submission" date="2016-11" db="EMBL/GenBank/DDBJ databases">
        <title>Study of marine rhodopsin-containing bacteria.</title>
        <authorList>
            <person name="Yoshizawa S."/>
            <person name="Kumagai Y."/>
            <person name="Kogure K."/>
        </authorList>
    </citation>
    <scope>NUCLEOTIDE SEQUENCE [LARGE SCALE GENOMIC DNA]</scope>
    <source>
        <strain evidence="2 3">SG-29</strain>
    </source>
</reference>
<evidence type="ECO:0000313" key="2">
    <source>
        <dbReference type="EMBL" id="OZC04192.1"/>
    </source>
</evidence>
<organism evidence="2 3">
    <name type="scientific">Rubricoccus marinus</name>
    <dbReference type="NCBI Taxonomy" id="716817"/>
    <lineage>
        <taxon>Bacteria</taxon>
        <taxon>Pseudomonadati</taxon>
        <taxon>Rhodothermota</taxon>
        <taxon>Rhodothermia</taxon>
        <taxon>Rhodothermales</taxon>
        <taxon>Rubricoccaceae</taxon>
        <taxon>Rubricoccus</taxon>
    </lineage>
</organism>
<accession>A0A259U2I4</accession>
<dbReference type="Proteomes" id="UP000216446">
    <property type="component" value="Unassembled WGS sequence"/>
</dbReference>
<evidence type="ECO:0008006" key="4">
    <source>
        <dbReference type="Google" id="ProtNLM"/>
    </source>
</evidence>
<sequence>MTVTNRLYVAALSAALLFASATPVSAQFGASGVRPAIGLAGGAGTMGLGGRVGLGVSVDRFTVQTYMAGTLDGLVLAEGDSAQSAWVSGFMWKAELGPSEGSITGNVGLGIALGSKNQEVPITDADELERRLARGQSTNANVGFNEFYLPVEVGATYWLNNTFGVNAGGYVGVPLTGEAYTRRDTSEEVNPWQWAALVGVRIGRPNF</sequence>
<gene>
    <name evidence="2" type="ORF">BSZ36_15105</name>
</gene>
<protein>
    <recommendedName>
        <fullName evidence="4">Outer membrane protein beta-barrel domain-containing protein</fullName>
    </recommendedName>
</protein>
<feature type="chain" id="PRO_5012469575" description="Outer membrane protein beta-barrel domain-containing protein" evidence="1">
    <location>
        <begin position="27"/>
        <end position="207"/>
    </location>
</feature>
<evidence type="ECO:0000313" key="3">
    <source>
        <dbReference type="Proteomes" id="UP000216446"/>
    </source>
</evidence>
<proteinExistence type="predicted"/>
<evidence type="ECO:0000256" key="1">
    <source>
        <dbReference type="SAM" id="SignalP"/>
    </source>
</evidence>
<dbReference type="AlphaFoldDB" id="A0A259U2I4"/>